<sequence>MPSITTRLYRIINSATALATKLAHHYVTVEHIFLVMLNDKEVQHFLKQLDMDIVDAKQMVQNYLLEHVPSSVDTENRKRPKQNKELFDLLCALDDYAKESHYRVMDVQDFLLVLLQENRSYSAKVLTSFQIDEVRILEHPPLSFSKEKISALQKFAKNLNALAQEARIDPVSHRDKEIARVIEILGRRKKNNPLLVGEPGVGKTAIAEGLALKIVQKEVPSFLLERTIYALDLSAMVAGSKYRGEFEKRLKKTLRELQRDKGSILFIDEIHTILGAGASSAGALDGANILKPMLADGSLSCIGATTFEEFRSVLEKDKAFCRRFSKIDILEPSKQDCYGILDNLSSYYERHHHVRYSKEALKACVDLSMHYLHENFLPDKAIDLMDMAGSFKKIYAPSTKAPLISKEDIENALSSKIAIPKSHISLEHKNHLKNLEEQLKKEVVAQDGAIEHLVKAIKIHASGLVGEQKPIASFLFVGPSGVGKTELAKALAKHMHLHLERFDMSEYKEAHSISKLIGAPSGYVGFDQGGLLVNAIRKHPHCVLLLDEIEKAHPNIYDLLLQITDNATLTDNSGRKGDFKHAILILTSNAGSDALGSLGFLEDRSHKYSRALKDLLSTELRSRLDAILTFNPLTLEHLERIARKEFHKLETLLAPKNITLTLDKSVATHLASLCLKDPLGARVMQKLVHDHIKVKLSDAILFGGLKEGGGIRVSMKKQEICLTSKQKSHKKIRDT</sequence>
<dbReference type="InterPro" id="IPR001270">
    <property type="entry name" value="ClpA/B"/>
</dbReference>
<organism evidence="8 9">
    <name type="scientific">Helicobacter felis (strain ATCC 49179 / CCUG 28539 / NCTC 12436 / CS1)</name>
    <dbReference type="NCBI Taxonomy" id="936155"/>
    <lineage>
        <taxon>Bacteria</taxon>
        <taxon>Pseudomonadati</taxon>
        <taxon>Campylobacterota</taxon>
        <taxon>Epsilonproteobacteria</taxon>
        <taxon>Campylobacterales</taxon>
        <taxon>Helicobacteraceae</taxon>
        <taxon>Helicobacter</taxon>
    </lineage>
</organism>
<dbReference type="HOGENOM" id="CLU_005070_4_2_7"/>
<keyword evidence="4 8" id="KW-0067">ATP-binding</keyword>
<dbReference type="Pfam" id="PF02861">
    <property type="entry name" value="Clp_N"/>
    <property type="match status" value="1"/>
</dbReference>
<proteinExistence type="predicted"/>
<dbReference type="SUPFAM" id="SSF81923">
    <property type="entry name" value="Double Clp-N motif"/>
    <property type="match status" value="1"/>
</dbReference>
<evidence type="ECO:0000259" key="6">
    <source>
        <dbReference type="SMART" id="SM00382"/>
    </source>
</evidence>
<evidence type="ECO:0000313" key="8">
    <source>
        <dbReference type="EMBL" id="CBY82603.1"/>
    </source>
</evidence>
<dbReference type="InterPro" id="IPR019489">
    <property type="entry name" value="Clp_ATPase_C"/>
</dbReference>
<dbReference type="AlphaFoldDB" id="E7A9X5"/>
<dbReference type="Gene3D" id="3.40.50.300">
    <property type="entry name" value="P-loop containing nucleotide triphosphate hydrolases"/>
    <property type="match status" value="2"/>
</dbReference>
<dbReference type="PANTHER" id="PTHR11638:SF111">
    <property type="entry name" value="ATP-DEPENDENT CLP PROTEASE ATP-BINDING SUBUNIT CLPA"/>
    <property type="match status" value="1"/>
</dbReference>
<dbReference type="GO" id="GO:0034605">
    <property type="term" value="P:cellular response to heat"/>
    <property type="evidence" value="ECO:0007669"/>
    <property type="project" value="TreeGrafter"/>
</dbReference>
<keyword evidence="9" id="KW-1185">Reference proteome</keyword>
<dbReference type="Proteomes" id="UP000007934">
    <property type="component" value="Chromosome"/>
</dbReference>
<accession>E7A9X5</accession>
<dbReference type="Pfam" id="PF00004">
    <property type="entry name" value="AAA"/>
    <property type="match status" value="1"/>
</dbReference>
<dbReference type="SMART" id="SM00382">
    <property type="entry name" value="AAA"/>
    <property type="match status" value="2"/>
</dbReference>
<dbReference type="OrthoDB" id="9803641at2"/>
<feature type="domain" description="AAA+ ATPase" evidence="6">
    <location>
        <begin position="470"/>
        <end position="634"/>
    </location>
</feature>
<dbReference type="InterPro" id="IPR004176">
    <property type="entry name" value="Clp_R_N"/>
</dbReference>
<dbReference type="PRINTS" id="PR00300">
    <property type="entry name" value="CLPPROTEASEA"/>
</dbReference>
<dbReference type="PROSITE" id="PS00871">
    <property type="entry name" value="CLPAB_2"/>
    <property type="match status" value="1"/>
</dbReference>
<dbReference type="Gene3D" id="1.10.1780.10">
    <property type="entry name" value="Clp, N-terminal domain"/>
    <property type="match status" value="1"/>
</dbReference>
<keyword evidence="8" id="KW-0378">Hydrolase</keyword>
<dbReference type="eggNOG" id="COG0542">
    <property type="taxonomic scope" value="Bacteria"/>
</dbReference>
<keyword evidence="8" id="KW-0645">Protease</keyword>
<dbReference type="KEGG" id="hfe:HFELIS_05190"/>
<dbReference type="InterPro" id="IPR028299">
    <property type="entry name" value="ClpA/B_CS2"/>
</dbReference>
<feature type="domain" description="AAA+ ATPase" evidence="6">
    <location>
        <begin position="189"/>
        <end position="330"/>
    </location>
</feature>
<dbReference type="Pfam" id="PF07724">
    <property type="entry name" value="AAA_2"/>
    <property type="match status" value="1"/>
</dbReference>
<keyword evidence="2" id="KW-0677">Repeat</keyword>
<dbReference type="InterPro" id="IPR003593">
    <property type="entry name" value="AAA+_ATPase"/>
</dbReference>
<dbReference type="InterPro" id="IPR003959">
    <property type="entry name" value="ATPase_AAA_core"/>
</dbReference>
<dbReference type="GO" id="GO:0008233">
    <property type="term" value="F:peptidase activity"/>
    <property type="evidence" value="ECO:0007669"/>
    <property type="project" value="UniProtKB-KW"/>
</dbReference>
<reference evidence="8 9" key="1">
    <citation type="journal article" date="2011" name="Genome Biol. Evol.">
        <title>Comparative whole genome sequence analysis of the carcinogenic bacterial model pathogen Helicobacter felis.</title>
        <authorList>
            <person name="Arnold I.C."/>
            <person name="Zigova Z."/>
            <person name="Holden M."/>
            <person name="Lawley T.D."/>
            <person name="Rad R."/>
            <person name="Dougan G."/>
            <person name="Falkow S."/>
            <person name="Bentley S.D."/>
            <person name="Muller A."/>
        </authorList>
    </citation>
    <scope>NUCLEOTIDE SEQUENCE [LARGE SCALE GENOMIC DNA]</scope>
    <source>
        <strain evidence="9">ATCC 49179 / CCUG 28539 / NCTC 12436 / CS1</strain>
    </source>
</reference>
<dbReference type="SUPFAM" id="SSF52540">
    <property type="entry name" value="P-loop containing nucleoside triphosphate hydrolases"/>
    <property type="match status" value="2"/>
</dbReference>
<evidence type="ECO:0000313" key="9">
    <source>
        <dbReference type="Proteomes" id="UP000007934"/>
    </source>
</evidence>
<dbReference type="Gene3D" id="1.10.8.60">
    <property type="match status" value="2"/>
</dbReference>
<dbReference type="GO" id="GO:0005524">
    <property type="term" value="F:ATP binding"/>
    <property type="evidence" value="ECO:0007669"/>
    <property type="project" value="UniProtKB-KW"/>
</dbReference>
<dbReference type="RefSeq" id="WP_013468972.1">
    <property type="nucleotide sequence ID" value="NC_014810.2"/>
</dbReference>
<gene>
    <name evidence="8" type="primary">clpA</name>
    <name evidence="8" type="ordered locus">Hfelis_05190</name>
</gene>
<dbReference type="InterPro" id="IPR041546">
    <property type="entry name" value="ClpA/ClpB_AAA_lid"/>
</dbReference>
<dbReference type="PANTHER" id="PTHR11638">
    <property type="entry name" value="ATP-DEPENDENT CLP PROTEASE"/>
    <property type="match status" value="1"/>
</dbReference>
<keyword evidence="3" id="KW-0547">Nucleotide-binding</keyword>
<protein>
    <recommendedName>
        <fullName evidence="1">Chaperone protein ClpB</fullName>
    </recommendedName>
</protein>
<dbReference type="Pfam" id="PF10431">
    <property type="entry name" value="ClpB_D2-small"/>
    <property type="match status" value="1"/>
</dbReference>
<dbReference type="Pfam" id="PF17871">
    <property type="entry name" value="AAA_lid_9"/>
    <property type="match status" value="1"/>
</dbReference>
<dbReference type="GO" id="GO:0016887">
    <property type="term" value="F:ATP hydrolysis activity"/>
    <property type="evidence" value="ECO:0007669"/>
    <property type="project" value="InterPro"/>
</dbReference>
<evidence type="ECO:0000256" key="1">
    <source>
        <dbReference type="ARBA" id="ARBA00017574"/>
    </source>
</evidence>
<dbReference type="CDD" id="cd00009">
    <property type="entry name" value="AAA"/>
    <property type="match status" value="1"/>
</dbReference>
<evidence type="ECO:0000256" key="3">
    <source>
        <dbReference type="ARBA" id="ARBA00022741"/>
    </source>
</evidence>
<dbReference type="InterPro" id="IPR036628">
    <property type="entry name" value="Clp_N_dom_sf"/>
</dbReference>
<dbReference type="SMART" id="SM01086">
    <property type="entry name" value="ClpB_D2-small"/>
    <property type="match status" value="1"/>
</dbReference>
<evidence type="ECO:0000256" key="4">
    <source>
        <dbReference type="ARBA" id="ARBA00022840"/>
    </source>
</evidence>
<dbReference type="InterPro" id="IPR050130">
    <property type="entry name" value="ClpA_ClpB"/>
</dbReference>
<evidence type="ECO:0000259" key="7">
    <source>
        <dbReference type="SMART" id="SM01086"/>
    </source>
</evidence>
<dbReference type="GeneID" id="36133961"/>
<dbReference type="STRING" id="936155.HFELIS_05190"/>
<dbReference type="GO" id="GO:0005737">
    <property type="term" value="C:cytoplasm"/>
    <property type="evidence" value="ECO:0007669"/>
    <property type="project" value="TreeGrafter"/>
</dbReference>
<evidence type="ECO:0000256" key="2">
    <source>
        <dbReference type="ARBA" id="ARBA00022737"/>
    </source>
</evidence>
<dbReference type="CDD" id="cd19499">
    <property type="entry name" value="RecA-like_ClpB_Hsp104-like"/>
    <property type="match status" value="1"/>
</dbReference>
<dbReference type="GO" id="GO:0006508">
    <property type="term" value="P:proteolysis"/>
    <property type="evidence" value="ECO:0007669"/>
    <property type="project" value="UniProtKB-KW"/>
</dbReference>
<evidence type="ECO:0000256" key="5">
    <source>
        <dbReference type="ARBA" id="ARBA00023186"/>
    </source>
</evidence>
<dbReference type="EMBL" id="FQ670179">
    <property type="protein sequence ID" value="CBY82603.1"/>
    <property type="molecule type" value="Genomic_DNA"/>
</dbReference>
<dbReference type="InterPro" id="IPR027417">
    <property type="entry name" value="P-loop_NTPase"/>
</dbReference>
<name>E7A9X5_HELFC</name>
<keyword evidence="5" id="KW-0143">Chaperone</keyword>
<feature type="domain" description="Clp ATPase C-terminal" evidence="7">
    <location>
        <begin position="633"/>
        <end position="722"/>
    </location>
</feature>